<protein>
    <submittedName>
        <fullName evidence="2">Uncharacterized protein</fullName>
    </submittedName>
</protein>
<reference evidence="2 3" key="1">
    <citation type="journal article" date="1979" name="Int. J. Syst. Evol. Microbiol.">
        <title>Bacillus globisporus subsp. marinus subsp. nov.</title>
        <authorList>
            <person name="Liu H."/>
        </authorList>
    </citation>
    <scope>NUCLEOTIDE SEQUENCE [LARGE SCALE GENOMIC DNA]</scope>
    <source>
        <strain evidence="2 3">DSM 1297</strain>
    </source>
</reference>
<evidence type="ECO:0000256" key="1">
    <source>
        <dbReference type="SAM" id="Coils"/>
    </source>
</evidence>
<sequence>MEKVIKRINDILVQNELPSTSEIPEKTLQRLINFEEFSYNVEKLNADSIERIKKRKMTKVSISNAPELNISRKTLYNDKILLKYVEAKIEKQDDHFNELKIKKLKDQYHELKLQYDKITDHLLDNSILQAEILQYKERIDELILDKNRLHMILQKQ</sequence>
<evidence type="ECO:0000313" key="2">
    <source>
        <dbReference type="EMBL" id="MEW9502156.1"/>
    </source>
</evidence>
<proteinExistence type="predicted"/>
<organism evidence="2 3">
    <name type="scientific">Jeotgalibacillus marinus</name>
    <dbReference type="NCBI Taxonomy" id="86667"/>
    <lineage>
        <taxon>Bacteria</taxon>
        <taxon>Bacillati</taxon>
        <taxon>Bacillota</taxon>
        <taxon>Bacilli</taxon>
        <taxon>Bacillales</taxon>
        <taxon>Caryophanaceae</taxon>
        <taxon>Jeotgalibacillus</taxon>
    </lineage>
</organism>
<evidence type="ECO:0000313" key="3">
    <source>
        <dbReference type="Proteomes" id="UP001556040"/>
    </source>
</evidence>
<feature type="coiled-coil region" evidence="1">
    <location>
        <begin position="101"/>
        <end position="145"/>
    </location>
</feature>
<comment type="caution">
    <text evidence="2">The sequence shown here is derived from an EMBL/GenBank/DDBJ whole genome shotgun (WGS) entry which is preliminary data.</text>
</comment>
<gene>
    <name evidence="2" type="ORF">AB1471_10155</name>
</gene>
<dbReference type="Proteomes" id="UP001556040">
    <property type="component" value="Unassembled WGS sequence"/>
</dbReference>
<dbReference type="RefSeq" id="WP_367779651.1">
    <property type="nucleotide sequence ID" value="NZ_JBFMIA010000008.1"/>
</dbReference>
<dbReference type="EMBL" id="JBFMIA010000008">
    <property type="protein sequence ID" value="MEW9502156.1"/>
    <property type="molecule type" value="Genomic_DNA"/>
</dbReference>
<name>A0ABV3Q480_9BACL</name>
<accession>A0ABV3Q480</accession>
<keyword evidence="3" id="KW-1185">Reference proteome</keyword>
<keyword evidence="1" id="KW-0175">Coiled coil</keyword>